<name>A0A1L9R6L9_ASPWE</name>
<feature type="compositionally biased region" description="Basic and acidic residues" evidence="1">
    <location>
        <begin position="267"/>
        <end position="290"/>
    </location>
</feature>
<dbReference type="Proteomes" id="UP000184383">
    <property type="component" value="Unassembled WGS sequence"/>
</dbReference>
<feature type="region of interest" description="Disordered" evidence="1">
    <location>
        <begin position="89"/>
        <end position="210"/>
    </location>
</feature>
<feature type="region of interest" description="Disordered" evidence="1">
    <location>
        <begin position="545"/>
        <end position="647"/>
    </location>
</feature>
<feature type="compositionally biased region" description="Low complexity" evidence="1">
    <location>
        <begin position="304"/>
        <end position="317"/>
    </location>
</feature>
<feature type="compositionally biased region" description="Polar residues" evidence="1">
    <location>
        <begin position="189"/>
        <end position="205"/>
    </location>
</feature>
<dbReference type="STRING" id="1073089.A0A1L9R6L9"/>
<feature type="region of interest" description="Disordered" evidence="1">
    <location>
        <begin position="1"/>
        <end position="72"/>
    </location>
</feature>
<dbReference type="GO" id="GO:0000329">
    <property type="term" value="C:fungal-type vacuole membrane"/>
    <property type="evidence" value="ECO:0007669"/>
    <property type="project" value="TreeGrafter"/>
</dbReference>
<feature type="compositionally biased region" description="Acidic residues" evidence="1">
    <location>
        <begin position="177"/>
        <end position="188"/>
    </location>
</feature>
<keyword evidence="3" id="KW-1185">Reference proteome</keyword>
<reference evidence="3" key="1">
    <citation type="journal article" date="2017" name="Genome Biol.">
        <title>Comparative genomics reveals high biological diversity and specific adaptations in the industrially and medically important fungal genus Aspergillus.</title>
        <authorList>
            <person name="de Vries R.P."/>
            <person name="Riley R."/>
            <person name="Wiebenga A."/>
            <person name="Aguilar-Osorio G."/>
            <person name="Amillis S."/>
            <person name="Uchima C.A."/>
            <person name="Anderluh G."/>
            <person name="Asadollahi M."/>
            <person name="Askin M."/>
            <person name="Barry K."/>
            <person name="Battaglia E."/>
            <person name="Bayram O."/>
            <person name="Benocci T."/>
            <person name="Braus-Stromeyer S.A."/>
            <person name="Caldana C."/>
            <person name="Canovas D."/>
            <person name="Cerqueira G.C."/>
            <person name="Chen F."/>
            <person name="Chen W."/>
            <person name="Choi C."/>
            <person name="Clum A."/>
            <person name="Dos Santos R.A."/>
            <person name="Damasio A.R."/>
            <person name="Diallinas G."/>
            <person name="Emri T."/>
            <person name="Fekete E."/>
            <person name="Flipphi M."/>
            <person name="Freyberg S."/>
            <person name="Gallo A."/>
            <person name="Gournas C."/>
            <person name="Habgood R."/>
            <person name="Hainaut M."/>
            <person name="Harispe M.L."/>
            <person name="Henrissat B."/>
            <person name="Hilden K.S."/>
            <person name="Hope R."/>
            <person name="Hossain A."/>
            <person name="Karabika E."/>
            <person name="Karaffa L."/>
            <person name="Karanyi Z."/>
            <person name="Krasevec N."/>
            <person name="Kuo A."/>
            <person name="Kusch H."/>
            <person name="LaButti K."/>
            <person name="Lagendijk E.L."/>
            <person name="Lapidus A."/>
            <person name="Levasseur A."/>
            <person name="Lindquist E."/>
            <person name="Lipzen A."/>
            <person name="Logrieco A.F."/>
            <person name="MacCabe A."/>
            <person name="Maekelae M.R."/>
            <person name="Malavazi I."/>
            <person name="Melin P."/>
            <person name="Meyer V."/>
            <person name="Mielnichuk N."/>
            <person name="Miskei M."/>
            <person name="Molnar A.P."/>
            <person name="Mule G."/>
            <person name="Ngan C.Y."/>
            <person name="Orejas M."/>
            <person name="Orosz E."/>
            <person name="Ouedraogo J.P."/>
            <person name="Overkamp K.M."/>
            <person name="Park H.-S."/>
            <person name="Perrone G."/>
            <person name="Piumi F."/>
            <person name="Punt P.J."/>
            <person name="Ram A.F."/>
            <person name="Ramon A."/>
            <person name="Rauscher S."/>
            <person name="Record E."/>
            <person name="Riano-Pachon D.M."/>
            <person name="Robert V."/>
            <person name="Roehrig J."/>
            <person name="Ruller R."/>
            <person name="Salamov A."/>
            <person name="Salih N.S."/>
            <person name="Samson R.A."/>
            <person name="Sandor E."/>
            <person name="Sanguinetti M."/>
            <person name="Schuetze T."/>
            <person name="Sepcic K."/>
            <person name="Shelest E."/>
            <person name="Sherlock G."/>
            <person name="Sophianopoulou V."/>
            <person name="Squina F.M."/>
            <person name="Sun H."/>
            <person name="Susca A."/>
            <person name="Todd R.B."/>
            <person name="Tsang A."/>
            <person name="Unkles S.E."/>
            <person name="van de Wiele N."/>
            <person name="van Rossen-Uffink D."/>
            <person name="Oliveira J.V."/>
            <person name="Vesth T.C."/>
            <person name="Visser J."/>
            <person name="Yu J.-H."/>
            <person name="Zhou M."/>
            <person name="Andersen M.R."/>
            <person name="Archer D.B."/>
            <person name="Baker S.E."/>
            <person name="Benoit I."/>
            <person name="Brakhage A.A."/>
            <person name="Braus G.H."/>
            <person name="Fischer R."/>
            <person name="Frisvad J.C."/>
            <person name="Goldman G.H."/>
            <person name="Houbraken J."/>
            <person name="Oakley B."/>
            <person name="Pocsi I."/>
            <person name="Scazzocchio C."/>
            <person name="Seiboth B."/>
            <person name="vanKuyk P.A."/>
            <person name="Wortman J."/>
            <person name="Dyer P.S."/>
            <person name="Grigoriev I.V."/>
        </authorList>
    </citation>
    <scope>NUCLEOTIDE SEQUENCE [LARGE SCALE GENOMIC DNA]</scope>
    <source>
        <strain evidence="3">DTO 134E9</strain>
    </source>
</reference>
<feature type="region of interest" description="Disordered" evidence="1">
    <location>
        <begin position="226"/>
        <end position="317"/>
    </location>
</feature>
<feature type="region of interest" description="Disordered" evidence="1">
    <location>
        <begin position="334"/>
        <end position="434"/>
    </location>
</feature>
<dbReference type="RefSeq" id="XP_040684248.1">
    <property type="nucleotide sequence ID" value="XM_040839202.1"/>
</dbReference>
<dbReference type="GeneID" id="63755050"/>
<feature type="compositionally biased region" description="Polar residues" evidence="1">
    <location>
        <begin position="618"/>
        <end position="629"/>
    </location>
</feature>
<feature type="compositionally biased region" description="Acidic residues" evidence="1">
    <location>
        <begin position="250"/>
        <end position="266"/>
    </location>
</feature>
<accession>A0A1L9R6L9</accession>
<dbReference type="AlphaFoldDB" id="A0A1L9R6L9"/>
<proteinExistence type="predicted"/>
<protein>
    <submittedName>
        <fullName evidence="2">Uncharacterized protein</fullName>
    </submittedName>
</protein>
<feature type="compositionally biased region" description="Basic and acidic residues" evidence="1">
    <location>
        <begin position="238"/>
        <end position="249"/>
    </location>
</feature>
<dbReference type="EMBL" id="KV878217">
    <property type="protein sequence ID" value="OJJ30571.1"/>
    <property type="molecule type" value="Genomic_DNA"/>
</dbReference>
<gene>
    <name evidence="2" type="ORF">ASPWEDRAFT_718370</name>
</gene>
<feature type="compositionally biased region" description="Low complexity" evidence="1">
    <location>
        <begin position="101"/>
        <end position="114"/>
    </location>
</feature>
<feature type="compositionally biased region" description="Polar residues" evidence="1">
    <location>
        <begin position="370"/>
        <end position="393"/>
    </location>
</feature>
<feature type="compositionally biased region" description="Polar residues" evidence="1">
    <location>
        <begin position="582"/>
        <end position="597"/>
    </location>
</feature>
<organism evidence="2 3">
    <name type="scientific">Aspergillus wentii DTO 134E9</name>
    <dbReference type="NCBI Taxonomy" id="1073089"/>
    <lineage>
        <taxon>Eukaryota</taxon>
        <taxon>Fungi</taxon>
        <taxon>Dikarya</taxon>
        <taxon>Ascomycota</taxon>
        <taxon>Pezizomycotina</taxon>
        <taxon>Eurotiomycetes</taxon>
        <taxon>Eurotiomycetidae</taxon>
        <taxon>Eurotiales</taxon>
        <taxon>Aspergillaceae</taxon>
        <taxon>Aspergillus</taxon>
        <taxon>Aspergillus subgen. Cremei</taxon>
    </lineage>
</organism>
<dbReference type="PANTHER" id="PTHR22794">
    <property type="entry name" value="THAP DOMAIN PROTEIN 11"/>
    <property type="match status" value="1"/>
</dbReference>
<dbReference type="PANTHER" id="PTHR22794:SF2">
    <property type="entry name" value="THAP DOMAIN-CONTAINING PROTEIN 11"/>
    <property type="match status" value="1"/>
</dbReference>
<sequence>MPTSNTSSPVKRPGLGRRAISSHAVVTRTTPVAPIGELSHSHNQKVTIHRPHRPHLVGGGHRNHGRNPSFGKNLAKLQRFNSTQHFGAEGGARYHHRKKSAPATPAATTPATSPRGQAHVHWDGALNDTKSTPSMKKNNSSPALRRNSSGALGKKSLITDRPHTSSGKKKTVGFELGDSDNDDGDWEDTTQSPESTRRSSVAQSKDSVENNAVLVDPLTFVKRPYPQIPRATSLPEPSSKRFSREGHSSEDDEDENDDNDDNDNDNDEHHQRQSPDAEESRGEESDRTLENSDIASRLLSPSHAAKAPPAMSSISAMAKPATLSRNASLNNMAAAYDGSRRTASNPNLSNTPGTQNATSSSIEGGVSRFIINNNKTGIHASSRTDSDPNTPSSFLPHYHPQTPPSPRGASSKKPRASPPSRLPGTEPPSRTQQKLWLQRTAALNTSPPDTHGVSTTSQSTMDPAFMSATHARTGSAPYDSGRALVNGSGRAGGAANDSDAKHVRKTYEKIALELTVVRQFQSPTGESFNRLNSIMESKGLVSGRRQNASALGNPVKSAPALNLLPDGEQGRGQHETSPVPRQLSNRKGTEMKTSASHTYLPDPEDGDSTDLAIRPKSQHPSQRILSSSDETAHGNPSAEEDLEDNYYTNESEMMIRRMWEAREVASSG</sequence>
<evidence type="ECO:0000256" key="1">
    <source>
        <dbReference type="SAM" id="MobiDB-lite"/>
    </source>
</evidence>
<feature type="compositionally biased region" description="Basic residues" evidence="1">
    <location>
        <begin position="47"/>
        <end position="65"/>
    </location>
</feature>
<dbReference type="VEuPathDB" id="FungiDB:ASPWEDRAFT_718370"/>
<evidence type="ECO:0000313" key="2">
    <source>
        <dbReference type="EMBL" id="OJJ30571.1"/>
    </source>
</evidence>
<dbReference type="GO" id="GO:0031931">
    <property type="term" value="C:TORC1 complex"/>
    <property type="evidence" value="ECO:0007669"/>
    <property type="project" value="TreeGrafter"/>
</dbReference>
<feature type="compositionally biased region" description="Polar residues" evidence="1">
    <location>
        <begin position="128"/>
        <end position="150"/>
    </location>
</feature>
<dbReference type="OrthoDB" id="5430106at2759"/>
<feature type="compositionally biased region" description="Polar residues" evidence="1">
    <location>
        <begin position="341"/>
        <end position="362"/>
    </location>
</feature>
<evidence type="ECO:0000313" key="3">
    <source>
        <dbReference type="Proteomes" id="UP000184383"/>
    </source>
</evidence>